<dbReference type="Gene3D" id="3.40.50.1820">
    <property type="entry name" value="alpha/beta hydrolase"/>
    <property type="match status" value="1"/>
</dbReference>
<dbReference type="PANTHER" id="PTHR43433">
    <property type="entry name" value="HYDROLASE, ALPHA/BETA FOLD FAMILY PROTEIN"/>
    <property type="match status" value="1"/>
</dbReference>
<organism evidence="2 3">
    <name type="scientific">Brevibacterium sediminis</name>
    <dbReference type="NCBI Taxonomy" id="1857024"/>
    <lineage>
        <taxon>Bacteria</taxon>
        <taxon>Bacillati</taxon>
        <taxon>Actinomycetota</taxon>
        <taxon>Actinomycetes</taxon>
        <taxon>Micrococcales</taxon>
        <taxon>Brevibacteriaceae</taxon>
        <taxon>Brevibacterium</taxon>
    </lineage>
</organism>
<feature type="domain" description="AB hydrolase-1" evidence="1">
    <location>
        <begin position="28"/>
        <end position="251"/>
    </location>
</feature>
<dbReference type="SUPFAM" id="SSF53474">
    <property type="entry name" value="alpha/beta-Hydrolases"/>
    <property type="match status" value="1"/>
</dbReference>
<evidence type="ECO:0000313" key="2">
    <source>
        <dbReference type="EMBL" id="GGC31485.1"/>
    </source>
</evidence>
<proteinExistence type="predicted"/>
<dbReference type="InterPro" id="IPR029058">
    <property type="entry name" value="AB_hydrolase_fold"/>
</dbReference>
<dbReference type="PANTHER" id="PTHR43433:SF5">
    <property type="entry name" value="AB HYDROLASE-1 DOMAIN-CONTAINING PROTEIN"/>
    <property type="match status" value="1"/>
</dbReference>
<name>A0ABQ1M077_9MICO</name>
<dbReference type="PRINTS" id="PR00111">
    <property type="entry name" value="ABHYDROLASE"/>
</dbReference>
<dbReference type="EMBL" id="BMJG01000003">
    <property type="protein sequence ID" value="GGC31485.1"/>
    <property type="molecule type" value="Genomic_DNA"/>
</dbReference>
<dbReference type="InterPro" id="IPR050471">
    <property type="entry name" value="AB_hydrolase"/>
</dbReference>
<dbReference type="GO" id="GO:0016787">
    <property type="term" value="F:hydrolase activity"/>
    <property type="evidence" value="ECO:0007669"/>
    <property type="project" value="UniProtKB-KW"/>
</dbReference>
<evidence type="ECO:0000259" key="1">
    <source>
        <dbReference type="Pfam" id="PF00561"/>
    </source>
</evidence>
<dbReference type="InterPro" id="IPR000073">
    <property type="entry name" value="AB_hydrolase_1"/>
</dbReference>
<evidence type="ECO:0000313" key="3">
    <source>
        <dbReference type="Proteomes" id="UP000632322"/>
    </source>
</evidence>
<dbReference type="Pfam" id="PF00561">
    <property type="entry name" value="Abhydrolase_1"/>
    <property type="match status" value="1"/>
</dbReference>
<sequence length="273" mass="28317">MHNVIGMNDYSTRTSSLPYLHTLGSGAPLALAHGAGGSVLENFSDLAGHLQHRQLFGIDYPGSGLRESRSAPLSLDALADELVSGIDAKGQDHVPVLGLSLGSAVAITAAFRHPDRVSGLILTVGFAGPDTQLAAFSSLYESLAAAGRVDDLAAMLRLANSPATLAALSPQTSITAEANVRAGLSAQGSARAPQMSLARSVDIRRRLTEVSVPTLVIAAGQDRIVLPDSTRALAAGIPGSELVELDDAGHIFTPAEAELWAGAIDEFLTRRNL</sequence>
<dbReference type="Proteomes" id="UP000632322">
    <property type="component" value="Unassembled WGS sequence"/>
</dbReference>
<accession>A0ABQ1M077</accession>
<reference evidence="3" key="1">
    <citation type="journal article" date="2019" name="Int. J. Syst. Evol. Microbiol.">
        <title>The Global Catalogue of Microorganisms (GCM) 10K type strain sequencing project: providing services to taxonomists for standard genome sequencing and annotation.</title>
        <authorList>
            <consortium name="The Broad Institute Genomics Platform"/>
            <consortium name="The Broad Institute Genome Sequencing Center for Infectious Disease"/>
            <person name="Wu L."/>
            <person name="Ma J."/>
        </authorList>
    </citation>
    <scope>NUCLEOTIDE SEQUENCE [LARGE SCALE GENOMIC DNA]</scope>
    <source>
        <strain evidence="3">CGMCC 1.15472</strain>
    </source>
</reference>
<comment type="caution">
    <text evidence="2">The sequence shown here is derived from an EMBL/GenBank/DDBJ whole genome shotgun (WGS) entry which is preliminary data.</text>
</comment>
<keyword evidence="3" id="KW-1185">Reference proteome</keyword>
<keyword evidence="2" id="KW-0378">Hydrolase</keyword>
<protein>
    <submittedName>
        <fullName evidence="2">3-oxoadipate enol-lactone hydrolase</fullName>
    </submittedName>
</protein>
<gene>
    <name evidence="2" type="ORF">GCM10010974_12400</name>
</gene>